<feature type="domain" description="N-acetyltransferase" evidence="4">
    <location>
        <begin position="34"/>
        <end position="236"/>
    </location>
</feature>
<dbReference type="Pfam" id="PF13302">
    <property type="entry name" value="Acetyltransf_3"/>
    <property type="match status" value="1"/>
</dbReference>
<evidence type="ECO:0000259" key="4">
    <source>
        <dbReference type="PROSITE" id="PS51186"/>
    </source>
</evidence>
<dbReference type="InterPro" id="IPR039135">
    <property type="entry name" value="NAT9-like"/>
</dbReference>
<dbReference type="EMBL" id="JAYKXP010000015">
    <property type="protein sequence ID" value="KAK7049938.1"/>
    <property type="molecule type" value="Genomic_DNA"/>
</dbReference>
<protein>
    <recommendedName>
        <fullName evidence="4">N-acetyltransferase domain-containing protein</fullName>
    </recommendedName>
</protein>
<organism evidence="5 6">
    <name type="scientific">Paramarasmius palmivorus</name>
    <dbReference type="NCBI Taxonomy" id="297713"/>
    <lineage>
        <taxon>Eukaryota</taxon>
        <taxon>Fungi</taxon>
        <taxon>Dikarya</taxon>
        <taxon>Basidiomycota</taxon>
        <taxon>Agaricomycotina</taxon>
        <taxon>Agaricomycetes</taxon>
        <taxon>Agaricomycetidae</taxon>
        <taxon>Agaricales</taxon>
        <taxon>Marasmiineae</taxon>
        <taxon>Marasmiaceae</taxon>
        <taxon>Paramarasmius</taxon>
    </lineage>
</organism>
<evidence type="ECO:0000256" key="2">
    <source>
        <dbReference type="ARBA" id="ARBA00022679"/>
    </source>
</evidence>
<proteinExistence type="inferred from homology"/>
<sequence length="241" mass="27300">MLANANTVLIGKKVALVPYEAEHVPKYHAWMQDEEIRRLTASEPLSLEEEYSMQQKWRNDEDKLTFIVLARDCINDEETETDTALEGQMVNLQDNRIHNLPMVGDVNLFFSGVLGSGMGDSAHEEETEEEDEFTAEAEIMIAEPAFRRKGLAQEALQLMFQYATGLGAHHFTLSGDPVPERNISIPSLPNLIPPRSLLCRISEDNQASIRLFEKLGFKITKHVQVFGEIEMRWSGRAQVVQ</sequence>
<accession>A0AAW0DB72</accession>
<evidence type="ECO:0000256" key="1">
    <source>
        <dbReference type="ARBA" id="ARBA00009342"/>
    </source>
</evidence>
<name>A0AAW0DB72_9AGAR</name>
<dbReference type="InterPro" id="IPR016181">
    <property type="entry name" value="Acyl_CoA_acyltransferase"/>
</dbReference>
<keyword evidence="6" id="KW-1185">Reference proteome</keyword>
<dbReference type="PANTHER" id="PTHR13256:SF16">
    <property type="entry name" value="ALPHA_BETA-TUBULIN-N-ACETYLTRANSFERASE 9"/>
    <property type="match status" value="1"/>
</dbReference>
<gene>
    <name evidence="5" type="ORF">VNI00_005368</name>
</gene>
<comment type="similarity">
    <text evidence="1">Belongs to the acetyltransferase family. GNAT subfamily.</text>
</comment>
<evidence type="ECO:0000256" key="3">
    <source>
        <dbReference type="ARBA" id="ARBA00023315"/>
    </source>
</evidence>
<dbReference type="PROSITE" id="PS51186">
    <property type="entry name" value="GNAT"/>
    <property type="match status" value="1"/>
</dbReference>
<dbReference type="AlphaFoldDB" id="A0AAW0DB72"/>
<evidence type="ECO:0000313" key="6">
    <source>
        <dbReference type="Proteomes" id="UP001383192"/>
    </source>
</evidence>
<keyword evidence="2" id="KW-0808">Transferase</keyword>
<keyword evidence="3" id="KW-0012">Acyltransferase</keyword>
<dbReference type="Proteomes" id="UP001383192">
    <property type="component" value="Unassembled WGS sequence"/>
</dbReference>
<dbReference type="InterPro" id="IPR000182">
    <property type="entry name" value="GNAT_dom"/>
</dbReference>
<dbReference type="PANTHER" id="PTHR13256">
    <property type="entry name" value="N-ACETYLTRANSFERASE 9"/>
    <property type="match status" value="1"/>
</dbReference>
<dbReference type="Gene3D" id="3.40.630.30">
    <property type="match status" value="1"/>
</dbReference>
<dbReference type="GO" id="GO:0008080">
    <property type="term" value="F:N-acetyltransferase activity"/>
    <property type="evidence" value="ECO:0007669"/>
    <property type="project" value="InterPro"/>
</dbReference>
<dbReference type="SUPFAM" id="SSF55729">
    <property type="entry name" value="Acyl-CoA N-acyltransferases (Nat)"/>
    <property type="match status" value="2"/>
</dbReference>
<reference evidence="5 6" key="1">
    <citation type="submission" date="2024-01" db="EMBL/GenBank/DDBJ databases">
        <title>A draft genome for a cacao thread blight-causing isolate of Paramarasmius palmivorus.</title>
        <authorList>
            <person name="Baruah I.K."/>
            <person name="Bukari Y."/>
            <person name="Amoako-Attah I."/>
            <person name="Meinhardt L.W."/>
            <person name="Bailey B.A."/>
            <person name="Cohen S.P."/>
        </authorList>
    </citation>
    <scope>NUCLEOTIDE SEQUENCE [LARGE SCALE GENOMIC DNA]</scope>
    <source>
        <strain evidence="5 6">GH-12</strain>
    </source>
</reference>
<dbReference type="CDD" id="cd04301">
    <property type="entry name" value="NAT_SF"/>
    <property type="match status" value="1"/>
</dbReference>
<comment type="caution">
    <text evidence="5">The sequence shown here is derived from an EMBL/GenBank/DDBJ whole genome shotgun (WGS) entry which is preliminary data.</text>
</comment>
<evidence type="ECO:0000313" key="5">
    <source>
        <dbReference type="EMBL" id="KAK7049938.1"/>
    </source>
</evidence>